<keyword evidence="3" id="KW-1185">Reference proteome</keyword>
<dbReference type="EMBL" id="CP013213">
    <property type="protein sequence ID" value="AMC94130.1"/>
    <property type="molecule type" value="Genomic_DNA"/>
</dbReference>
<feature type="domain" description="Mga helix-turn-helix" evidence="1">
    <location>
        <begin position="78"/>
        <end position="159"/>
    </location>
</feature>
<proteinExistence type="predicted"/>
<dbReference type="RefSeq" id="WP_067633546.1">
    <property type="nucleotide sequence ID" value="NZ_CP013213.1"/>
</dbReference>
<gene>
    <name evidence="2" type="ORF">AOC36_09050</name>
</gene>
<dbReference type="Proteomes" id="UP000063781">
    <property type="component" value="Chromosome"/>
</dbReference>
<reference evidence="2 3" key="1">
    <citation type="submission" date="2015-10" db="EMBL/GenBank/DDBJ databases">
        <title>Erysipelothrix larvae sp. LV19 isolated from the larval gut of the rhinoceros beetle, Trypoxylus dichotomus.</title>
        <authorList>
            <person name="Lim S."/>
            <person name="Kim B.-C."/>
        </authorList>
    </citation>
    <scope>NUCLEOTIDE SEQUENCE [LARGE SCALE GENOMIC DNA]</scope>
    <source>
        <strain evidence="2 3">LV19</strain>
    </source>
</reference>
<dbReference type="AlphaFoldDB" id="A0A0X8H175"/>
<organism evidence="2 3">
    <name type="scientific">Erysipelothrix larvae</name>
    <dbReference type="NCBI Taxonomy" id="1514105"/>
    <lineage>
        <taxon>Bacteria</taxon>
        <taxon>Bacillati</taxon>
        <taxon>Bacillota</taxon>
        <taxon>Erysipelotrichia</taxon>
        <taxon>Erysipelotrichales</taxon>
        <taxon>Erysipelotrichaceae</taxon>
        <taxon>Erysipelothrix</taxon>
    </lineage>
</organism>
<protein>
    <recommendedName>
        <fullName evidence="1">Mga helix-turn-helix domain-containing protein</fullName>
    </recommendedName>
</protein>
<sequence length="450" mass="52440">MATTDKSLLDRLSNVMDLLNKKSGEVSILETSEVNECSETTVYSDVKYLVNYYDNYLDIGTTGGIIKTRNNVCENYQYILNCLMASQTEILILRDIIERPGQSIKEHSATTFRNRQTVKAIIQILVDKLAQDDVRLNSRNRLLLEGDEYKIRVFIASFYYYFQSAFSFRDRVPSFKLNYMDQLSANSDLLDFLYYLEKASILRNMQGFRMKSSDTHNVMDVEHDISQTIYRYCNELQALVNEKEETLKTIIDELNVLGYGISEDSYKSLYSIIAHIMISNDKLFSFYKNRKFTIDKFMINHLESVYNKYDMRNTNLRSLFKTLTDGNEQLIGCLVYYLETNENKKKMPSGRNIAIYCDFSVNYGNAMVNFISSIFPNNYYFLYHGNDKQSQQNGQSLEDFMNEHNCCAVVSARNLIKDIAKPSIAINSFANEEDIGRMYYFFRCLNNHKD</sequence>
<evidence type="ECO:0000313" key="2">
    <source>
        <dbReference type="EMBL" id="AMC94130.1"/>
    </source>
</evidence>
<accession>A0A0X8H175</accession>
<dbReference type="OrthoDB" id="1646817at2"/>
<dbReference type="Pfam" id="PF05043">
    <property type="entry name" value="Mga"/>
    <property type="match status" value="1"/>
</dbReference>
<evidence type="ECO:0000313" key="3">
    <source>
        <dbReference type="Proteomes" id="UP000063781"/>
    </source>
</evidence>
<dbReference type="KEGG" id="erl:AOC36_09050"/>
<evidence type="ECO:0000259" key="1">
    <source>
        <dbReference type="Pfam" id="PF05043"/>
    </source>
</evidence>
<dbReference type="InterPro" id="IPR007737">
    <property type="entry name" value="Mga_HTH"/>
</dbReference>
<name>A0A0X8H175_9FIRM</name>